<reference evidence="1 2" key="1">
    <citation type="submission" date="2020-08" db="EMBL/GenBank/DDBJ databases">
        <title>Genomic Encyclopedia of Type Strains, Phase IV (KMG-V): Genome sequencing to study the core and pangenomes of soil and plant-associated prokaryotes.</title>
        <authorList>
            <person name="Whitman W."/>
        </authorList>
    </citation>
    <scope>NUCLEOTIDE SEQUENCE [LARGE SCALE GENOMIC DNA]</scope>
    <source>
        <strain evidence="1 2">M8UP14</strain>
    </source>
</reference>
<dbReference type="RefSeq" id="WP_184218128.1">
    <property type="nucleotide sequence ID" value="NZ_JACHIP010000004.1"/>
</dbReference>
<accession>A0A7W7ZEK7</accession>
<gene>
    <name evidence="1" type="ORF">HDF16_003178</name>
</gene>
<evidence type="ECO:0000313" key="2">
    <source>
        <dbReference type="Proteomes" id="UP000540989"/>
    </source>
</evidence>
<protein>
    <submittedName>
        <fullName evidence="1">Uncharacterized protein</fullName>
    </submittedName>
</protein>
<evidence type="ECO:0000313" key="1">
    <source>
        <dbReference type="EMBL" id="MBB5058464.1"/>
    </source>
</evidence>
<organism evidence="1 2">
    <name type="scientific">Granulicella aggregans</name>
    <dbReference type="NCBI Taxonomy" id="474949"/>
    <lineage>
        <taxon>Bacteria</taxon>
        <taxon>Pseudomonadati</taxon>
        <taxon>Acidobacteriota</taxon>
        <taxon>Terriglobia</taxon>
        <taxon>Terriglobales</taxon>
        <taxon>Acidobacteriaceae</taxon>
        <taxon>Granulicella</taxon>
    </lineage>
</organism>
<sequence>MFSETQSLRQLFHKIVADCYSRYTGLHDAELTSYIADVLSDFADLDRLYRMRDEAGTPIEEVSRMLEASDPVYGTAPSFIAERSMRKHIGDYSLFHAGMYPEIFRSQDRHEGELYQEMVQAGRSSYYIVSQFNVFEYAAEAELFARLAENFELCVYGLNKVRCEFDRLCLRSGAELGQFEEHAA</sequence>
<proteinExistence type="predicted"/>
<name>A0A7W7ZEK7_9BACT</name>
<dbReference type="Proteomes" id="UP000540989">
    <property type="component" value="Unassembled WGS sequence"/>
</dbReference>
<dbReference type="AlphaFoldDB" id="A0A7W7ZEK7"/>
<comment type="caution">
    <text evidence="1">The sequence shown here is derived from an EMBL/GenBank/DDBJ whole genome shotgun (WGS) entry which is preliminary data.</text>
</comment>
<dbReference type="EMBL" id="JACHIP010000004">
    <property type="protein sequence ID" value="MBB5058464.1"/>
    <property type="molecule type" value="Genomic_DNA"/>
</dbReference>
<keyword evidence="2" id="KW-1185">Reference proteome</keyword>